<dbReference type="SMART" id="SM00530">
    <property type="entry name" value="HTH_XRE"/>
    <property type="match status" value="1"/>
</dbReference>
<dbReference type="CDD" id="cd00093">
    <property type="entry name" value="HTH_XRE"/>
    <property type="match status" value="1"/>
</dbReference>
<dbReference type="Proteomes" id="UP000523821">
    <property type="component" value="Unassembled WGS sequence"/>
</dbReference>
<feature type="domain" description="HTH cro/C1-type" evidence="1">
    <location>
        <begin position="10"/>
        <end position="65"/>
    </location>
</feature>
<evidence type="ECO:0000313" key="3">
    <source>
        <dbReference type="Proteomes" id="UP000523821"/>
    </source>
</evidence>
<dbReference type="InterPro" id="IPR001387">
    <property type="entry name" value="Cro/C1-type_HTH"/>
</dbReference>
<name>A0A7W9CU27_9HYPH</name>
<gene>
    <name evidence="2" type="ORF">GGQ63_000679</name>
</gene>
<proteinExistence type="predicted"/>
<keyword evidence="3" id="KW-1185">Reference proteome</keyword>
<reference evidence="2 3" key="1">
    <citation type="submission" date="2020-08" db="EMBL/GenBank/DDBJ databases">
        <title>Genomic Encyclopedia of Type Strains, Phase IV (KMG-IV): sequencing the most valuable type-strain genomes for metagenomic binning, comparative biology and taxonomic classification.</title>
        <authorList>
            <person name="Goeker M."/>
        </authorList>
    </citation>
    <scope>NUCLEOTIDE SEQUENCE [LARGE SCALE GENOMIC DNA]</scope>
    <source>
        <strain evidence="2 3">DSM 16268</strain>
    </source>
</reference>
<comment type="caution">
    <text evidence="2">The sequence shown here is derived from an EMBL/GenBank/DDBJ whole genome shotgun (WGS) entry which is preliminary data.</text>
</comment>
<protein>
    <submittedName>
        <fullName evidence="2">Transcriptional regulator with XRE-family HTH domain</fullName>
    </submittedName>
</protein>
<dbReference type="EMBL" id="JACHOO010000001">
    <property type="protein sequence ID" value="MBB5751636.1"/>
    <property type="molecule type" value="Genomic_DNA"/>
</dbReference>
<dbReference type="AlphaFoldDB" id="A0A7W9CU27"/>
<dbReference type="Pfam" id="PF01381">
    <property type="entry name" value="HTH_3"/>
    <property type="match status" value="1"/>
</dbReference>
<dbReference type="SUPFAM" id="SSF47413">
    <property type="entry name" value="lambda repressor-like DNA-binding domains"/>
    <property type="match status" value="1"/>
</dbReference>
<evidence type="ECO:0000259" key="1">
    <source>
        <dbReference type="PROSITE" id="PS50943"/>
    </source>
</evidence>
<dbReference type="GO" id="GO:0003677">
    <property type="term" value="F:DNA binding"/>
    <property type="evidence" value="ECO:0007669"/>
    <property type="project" value="InterPro"/>
</dbReference>
<evidence type="ECO:0000313" key="2">
    <source>
        <dbReference type="EMBL" id="MBB5751636.1"/>
    </source>
</evidence>
<dbReference type="RefSeq" id="WP_183852481.1">
    <property type="nucleotide sequence ID" value="NZ_JACHOO010000001.1"/>
</dbReference>
<sequence>MTEISLAEKLKTWRRVNGIKQNAIATALGVSQAAVSRWENGVDLPSIEILQRLTDLIAHGIRDELAIDRRFIERLSSVEAIFDFDGIRLQAASAGLNRLWPGFSRLIGRSFEHRMIGESRVAIDDGDLRKSILRGDVAILVGVSTRHTNLELDTEMRHRWIARFRLDGHRVLATMVYEPCPPDTPCGIEDIMRLDDITVR</sequence>
<organism evidence="2 3">
    <name type="scientific">Prosthecomicrobium pneumaticum</name>
    <dbReference type="NCBI Taxonomy" id="81895"/>
    <lineage>
        <taxon>Bacteria</taxon>
        <taxon>Pseudomonadati</taxon>
        <taxon>Pseudomonadota</taxon>
        <taxon>Alphaproteobacteria</taxon>
        <taxon>Hyphomicrobiales</taxon>
        <taxon>Kaistiaceae</taxon>
        <taxon>Prosthecomicrobium</taxon>
    </lineage>
</organism>
<dbReference type="PROSITE" id="PS50943">
    <property type="entry name" value="HTH_CROC1"/>
    <property type="match status" value="1"/>
</dbReference>
<dbReference type="Gene3D" id="1.10.260.40">
    <property type="entry name" value="lambda repressor-like DNA-binding domains"/>
    <property type="match status" value="1"/>
</dbReference>
<accession>A0A7W9CU27</accession>
<dbReference type="InterPro" id="IPR010982">
    <property type="entry name" value="Lambda_DNA-bd_dom_sf"/>
</dbReference>